<reference evidence="6" key="2">
    <citation type="submission" date="2023-01" db="EMBL/GenBank/DDBJ databases">
        <title>Draft genome sequence of Portibacter lacus strain NBRC 108769.</title>
        <authorList>
            <person name="Sun Q."/>
            <person name="Mori K."/>
        </authorList>
    </citation>
    <scope>NUCLEOTIDE SEQUENCE</scope>
    <source>
        <strain evidence="6">NBRC 108769</strain>
    </source>
</reference>
<dbReference type="InterPro" id="IPR013427">
    <property type="entry name" value="Haem-bd_dom_put"/>
</dbReference>
<dbReference type="PROSITE" id="PS51007">
    <property type="entry name" value="CYTC"/>
    <property type="match status" value="1"/>
</dbReference>
<dbReference type="InterPro" id="IPR011041">
    <property type="entry name" value="Quinoprot_gluc/sorb_DH_b-prop"/>
</dbReference>
<dbReference type="InterPro" id="IPR011042">
    <property type="entry name" value="6-blade_b-propeller_TolB-like"/>
</dbReference>
<dbReference type="EMBL" id="BSOH01000023">
    <property type="protein sequence ID" value="GLR18947.1"/>
    <property type="molecule type" value="Genomic_DNA"/>
</dbReference>
<dbReference type="Pfam" id="PF00034">
    <property type="entry name" value="Cytochrom_C"/>
    <property type="match status" value="1"/>
</dbReference>
<organism evidence="6 7">
    <name type="scientific">Portibacter lacus</name>
    <dbReference type="NCBI Taxonomy" id="1099794"/>
    <lineage>
        <taxon>Bacteria</taxon>
        <taxon>Pseudomonadati</taxon>
        <taxon>Bacteroidota</taxon>
        <taxon>Saprospiria</taxon>
        <taxon>Saprospirales</taxon>
        <taxon>Haliscomenobacteraceae</taxon>
        <taxon>Portibacter</taxon>
    </lineage>
</organism>
<keyword evidence="2 4" id="KW-0479">Metal-binding</keyword>
<accession>A0AA37SRK9</accession>
<evidence type="ECO:0000256" key="4">
    <source>
        <dbReference type="PROSITE-ProRule" id="PRU00433"/>
    </source>
</evidence>
<feature type="domain" description="Cytochrome c" evidence="5">
    <location>
        <begin position="694"/>
        <end position="832"/>
    </location>
</feature>
<reference evidence="6" key="1">
    <citation type="journal article" date="2014" name="Int. J. Syst. Evol. Microbiol.">
        <title>Complete genome sequence of Corynebacterium casei LMG S-19264T (=DSM 44701T), isolated from a smear-ripened cheese.</title>
        <authorList>
            <consortium name="US DOE Joint Genome Institute (JGI-PGF)"/>
            <person name="Walter F."/>
            <person name="Albersmeier A."/>
            <person name="Kalinowski J."/>
            <person name="Ruckert C."/>
        </authorList>
    </citation>
    <scope>NUCLEOTIDE SEQUENCE</scope>
    <source>
        <strain evidence="6">NBRC 108769</strain>
    </source>
</reference>
<dbReference type="AlphaFoldDB" id="A0AA37SRK9"/>
<keyword evidence="3 4" id="KW-0408">Iron</keyword>
<evidence type="ECO:0000256" key="2">
    <source>
        <dbReference type="ARBA" id="ARBA00022723"/>
    </source>
</evidence>
<dbReference type="GO" id="GO:0009055">
    <property type="term" value="F:electron transfer activity"/>
    <property type="evidence" value="ECO:0007669"/>
    <property type="project" value="InterPro"/>
</dbReference>
<keyword evidence="1 4" id="KW-0349">Heme</keyword>
<evidence type="ECO:0000313" key="6">
    <source>
        <dbReference type="EMBL" id="GLR18947.1"/>
    </source>
</evidence>
<dbReference type="GO" id="GO:0020037">
    <property type="term" value="F:heme binding"/>
    <property type="evidence" value="ECO:0007669"/>
    <property type="project" value="InterPro"/>
</dbReference>
<evidence type="ECO:0000259" key="5">
    <source>
        <dbReference type="PROSITE" id="PS51007"/>
    </source>
</evidence>
<dbReference type="Gene3D" id="1.10.760.10">
    <property type="entry name" value="Cytochrome c-like domain"/>
    <property type="match status" value="1"/>
</dbReference>
<dbReference type="SUPFAM" id="SSF50952">
    <property type="entry name" value="Soluble quinoprotein glucose dehydrogenase"/>
    <property type="match status" value="1"/>
</dbReference>
<dbReference type="InterPro" id="IPR036909">
    <property type="entry name" value="Cyt_c-like_dom_sf"/>
</dbReference>
<evidence type="ECO:0000256" key="3">
    <source>
        <dbReference type="ARBA" id="ARBA00023004"/>
    </source>
</evidence>
<dbReference type="PANTHER" id="PTHR33546">
    <property type="entry name" value="LARGE, MULTIFUNCTIONAL SECRETED PROTEIN-RELATED"/>
    <property type="match status" value="1"/>
</dbReference>
<gene>
    <name evidence="6" type="ORF">GCM10007940_35630</name>
</gene>
<dbReference type="NCBIfam" id="TIGR02603">
    <property type="entry name" value="CxxCH_TIGR02603"/>
    <property type="match status" value="1"/>
</dbReference>
<proteinExistence type="predicted"/>
<dbReference type="Gene3D" id="2.120.10.30">
    <property type="entry name" value="TolB, C-terminal domain"/>
    <property type="match status" value="1"/>
</dbReference>
<keyword evidence="7" id="KW-1185">Reference proteome</keyword>
<dbReference type="GO" id="GO:0046872">
    <property type="term" value="F:metal ion binding"/>
    <property type="evidence" value="ECO:0007669"/>
    <property type="project" value="UniProtKB-KW"/>
</dbReference>
<dbReference type="InterPro" id="IPR009056">
    <property type="entry name" value="Cyt_c-like_dom"/>
</dbReference>
<name>A0AA37SRK9_9BACT</name>
<comment type="caution">
    <text evidence="6">The sequence shown here is derived from an EMBL/GenBank/DDBJ whole genome shotgun (WGS) entry which is preliminary data.</text>
</comment>
<evidence type="ECO:0000256" key="1">
    <source>
        <dbReference type="ARBA" id="ARBA00022617"/>
    </source>
</evidence>
<evidence type="ECO:0000313" key="7">
    <source>
        <dbReference type="Proteomes" id="UP001156666"/>
    </source>
</evidence>
<dbReference type="Proteomes" id="UP001156666">
    <property type="component" value="Unassembled WGS sequence"/>
</dbReference>
<protein>
    <recommendedName>
        <fullName evidence="5">Cytochrome c domain-containing protein</fullName>
    </recommendedName>
</protein>
<sequence>MDSISIPEGFVIEKLYTPSDHEQGSWVSITKDDTGRFYASDQFGKIYKVTVPDTINQLDSVDVELLDLNIGQAQGLLWHRNVLYALVNSMIDKNILINSGFYKITDENGDGEFDKVDSIRMFPGEHGEHGPHNILLGPDEESLYMVFGNMVVVHDDMKSYVPKVWEEDNLLPIIKDPSGHVNEITVPGGWVARTDLEGKEWEIISVGMRNTYDIAFNQDDELFGFDSDMEYDIGMPWYRPIRLTHLTKGSEFGWRKGTGKFRDSYPDNLPGIANLGQGSPTGLMNGEGLRFPAYYQNGLFLFDWSYGTMYFASLTPNGSSYSAKVEQFLSGVPLPLTNGIIGDDGAMYFCTGGRDLSSGFYKLTYEGELPHEVIAIEPNRKGVKERKLRNELEMLQVEKAPEKLNFIIKNLDHKDRFIRFSARTALENQDYALWKNNIDGRNSFHKSIAYAIAMARQGEDSDRLKAAKKLIETDYAKLSDSEKIDITRAIELQLIRMDAPLPNDVREEIAAFLRPFYLESTDVLNKELCKVLSYLQDGDIIEATLERMEVDSVSANQKAIYLSEDITKRSEMYGKDVEKMLSNMPNPQNISYALSLSELKEGWTPELRKRYFNWFYKALKKSGGHSYIQFIRTIQENALKNVPVEDRQYFEALASEAFDEANDIMKDVVQPKGPGQNWTVENVVNAYAKNIKGVDHKRGENLFKASLCASCHSVNGLGRNTGPELTRVGTRFSLTDLATAIVSPSATISDRFQFTEFHLTDDRTVAGLITKENDYEYILATNAFSPELKTSIRKKNVISQNKASYSSMPPGLLNRLNEKELSDLIAYLMAGGNEQNRIYRNSK</sequence>
<dbReference type="SUPFAM" id="SSF46626">
    <property type="entry name" value="Cytochrome c"/>
    <property type="match status" value="1"/>
</dbReference>
<dbReference type="PANTHER" id="PTHR33546:SF1">
    <property type="entry name" value="LARGE, MULTIFUNCTIONAL SECRETED PROTEIN"/>
    <property type="match status" value="1"/>
</dbReference>